<dbReference type="EMBL" id="JAKZGP010000049">
    <property type="protein sequence ID" value="MCH7410858.1"/>
    <property type="molecule type" value="Genomic_DNA"/>
</dbReference>
<dbReference type="Gene3D" id="3.40.140.10">
    <property type="entry name" value="Cytidine Deaminase, domain 2"/>
    <property type="match status" value="1"/>
</dbReference>
<evidence type="ECO:0000256" key="1">
    <source>
        <dbReference type="ARBA" id="ARBA00022723"/>
    </source>
</evidence>
<dbReference type="PROSITE" id="PS51747">
    <property type="entry name" value="CYT_DCMP_DEAMINASES_2"/>
    <property type="match status" value="1"/>
</dbReference>
<protein>
    <submittedName>
        <fullName evidence="4">Nucleoside deaminase</fullName>
    </submittedName>
</protein>
<dbReference type="SUPFAM" id="SSF53927">
    <property type="entry name" value="Cytidine deaminase-like"/>
    <property type="match status" value="1"/>
</dbReference>
<dbReference type="InterPro" id="IPR016193">
    <property type="entry name" value="Cytidine_deaminase-like"/>
</dbReference>
<evidence type="ECO:0000259" key="3">
    <source>
        <dbReference type="PROSITE" id="PS51747"/>
    </source>
</evidence>
<dbReference type="CDD" id="cd01285">
    <property type="entry name" value="nucleoside_deaminase"/>
    <property type="match status" value="1"/>
</dbReference>
<evidence type="ECO:0000256" key="2">
    <source>
        <dbReference type="ARBA" id="ARBA00022833"/>
    </source>
</evidence>
<evidence type="ECO:0000313" key="5">
    <source>
        <dbReference type="Proteomes" id="UP001165489"/>
    </source>
</evidence>
<dbReference type="RefSeq" id="WP_241349216.1">
    <property type="nucleotide sequence ID" value="NZ_JAKZGP010000049.1"/>
</dbReference>
<reference evidence="4" key="1">
    <citation type="submission" date="2022-03" db="EMBL/GenBank/DDBJ databases">
        <title>De novo assembled genomes of Belliella spp. (Cyclobacteriaceae) strains.</title>
        <authorList>
            <person name="Szabo A."/>
            <person name="Korponai K."/>
            <person name="Felfoldi T."/>
        </authorList>
    </citation>
    <scope>NUCLEOTIDE SEQUENCE</scope>
    <source>
        <strain evidence="4">DSM 111904</strain>
    </source>
</reference>
<keyword evidence="2" id="KW-0862">Zinc</keyword>
<dbReference type="Proteomes" id="UP001165489">
    <property type="component" value="Unassembled WGS sequence"/>
</dbReference>
<accession>A0ABS9V4F5</accession>
<gene>
    <name evidence="4" type="ORF">MM239_15730</name>
</gene>
<dbReference type="PANTHER" id="PTHR11079:SF161">
    <property type="entry name" value="CMP_DCMP-TYPE DEAMINASE DOMAIN-CONTAINING PROTEIN"/>
    <property type="match status" value="1"/>
</dbReference>
<dbReference type="InterPro" id="IPR016192">
    <property type="entry name" value="APOBEC/CMP_deaminase_Zn-bd"/>
</dbReference>
<organism evidence="4 5">
    <name type="scientific">Belliella filtrata</name>
    <dbReference type="NCBI Taxonomy" id="2923435"/>
    <lineage>
        <taxon>Bacteria</taxon>
        <taxon>Pseudomonadati</taxon>
        <taxon>Bacteroidota</taxon>
        <taxon>Cytophagia</taxon>
        <taxon>Cytophagales</taxon>
        <taxon>Cyclobacteriaceae</taxon>
        <taxon>Belliella</taxon>
    </lineage>
</organism>
<dbReference type="Pfam" id="PF00383">
    <property type="entry name" value="dCMP_cyt_deam_1"/>
    <property type="match status" value="1"/>
</dbReference>
<comment type="caution">
    <text evidence="4">The sequence shown here is derived from an EMBL/GenBank/DDBJ whole genome shotgun (WGS) entry which is preliminary data.</text>
</comment>
<feature type="domain" description="CMP/dCMP-type deaminase" evidence="3">
    <location>
        <begin position="3"/>
        <end position="117"/>
    </location>
</feature>
<keyword evidence="5" id="KW-1185">Reference proteome</keyword>
<proteinExistence type="predicted"/>
<dbReference type="PROSITE" id="PS00903">
    <property type="entry name" value="CYT_DCMP_DEAMINASES_1"/>
    <property type="match status" value="1"/>
</dbReference>
<keyword evidence="1" id="KW-0479">Metal-binding</keyword>
<dbReference type="InterPro" id="IPR002125">
    <property type="entry name" value="CMP_dCMP_dom"/>
</dbReference>
<evidence type="ECO:0000313" key="4">
    <source>
        <dbReference type="EMBL" id="MCH7410858.1"/>
    </source>
</evidence>
<dbReference type="PANTHER" id="PTHR11079">
    <property type="entry name" value="CYTOSINE DEAMINASE FAMILY MEMBER"/>
    <property type="match status" value="1"/>
</dbReference>
<name>A0ABS9V4F5_9BACT</name>
<sequence length="158" mass="17641">MTEEQKSFMKMAIELSQMGMDSGIGGPFGCVIVKDGKVIGKGSNAVASTNDPTAHAEVVAIRDACKNLNSFQLEGCELYTSCEPCPMCLGAIYWARPSKVYYANTKTDAAKAGFDDQFIYEELELPHSERKIPFNQFMRQEAIDVFDNWINKENKTVY</sequence>